<accession>A0A1Q2M152</accession>
<dbReference type="Proteomes" id="UP000188219">
    <property type="component" value="Chromosome"/>
</dbReference>
<dbReference type="AlphaFoldDB" id="A0A1Q2M152"/>
<organism evidence="2 3">
    <name type="scientific">Microbulbifer agarilyticus</name>
    <dbReference type="NCBI Taxonomy" id="260552"/>
    <lineage>
        <taxon>Bacteria</taxon>
        <taxon>Pseudomonadati</taxon>
        <taxon>Pseudomonadota</taxon>
        <taxon>Gammaproteobacteria</taxon>
        <taxon>Cellvibrionales</taxon>
        <taxon>Microbulbiferaceae</taxon>
        <taxon>Microbulbifer</taxon>
    </lineage>
</organism>
<evidence type="ECO:0000259" key="1">
    <source>
        <dbReference type="Pfam" id="PF01584"/>
    </source>
</evidence>
<dbReference type="RefSeq" id="WP_077399705.1">
    <property type="nucleotide sequence ID" value="NZ_CP019650.1"/>
</dbReference>
<dbReference type="InterPro" id="IPR002545">
    <property type="entry name" value="CheW-lke_dom"/>
</dbReference>
<dbReference type="InterPro" id="IPR036061">
    <property type="entry name" value="CheW-like_dom_sf"/>
</dbReference>
<dbReference type="GO" id="GO:0006935">
    <property type="term" value="P:chemotaxis"/>
    <property type="evidence" value="ECO:0007669"/>
    <property type="project" value="InterPro"/>
</dbReference>
<dbReference type="SUPFAM" id="SSF50341">
    <property type="entry name" value="CheW-like"/>
    <property type="match status" value="1"/>
</dbReference>
<dbReference type="EMBL" id="CP019650">
    <property type="protein sequence ID" value="AQQ66441.1"/>
    <property type="molecule type" value="Genomic_DNA"/>
</dbReference>
<protein>
    <recommendedName>
        <fullName evidence="1">CheW-like domain-containing protein</fullName>
    </recommendedName>
</protein>
<dbReference type="Pfam" id="PF01584">
    <property type="entry name" value="CheW"/>
    <property type="match status" value="1"/>
</dbReference>
<dbReference type="eggNOG" id="COG0835">
    <property type="taxonomic scope" value="Bacteria"/>
</dbReference>
<evidence type="ECO:0000313" key="2">
    <source>
        <dbReference type="EMBL" id="AQQ66441.1"/>
    </source>
</evidence>
<sequence>MSGNGVDTLSSNEVPTEVSSLLLPLADGQLLVPVDTLSEIIALQSPVSAFDAPDWYMGELHWRELRLPLISFEVMRGSPMPVLRSNCRIAVLSSGNSDGDLPFFAVVLQGTPRLVRVTPADLAGREGDCAMGELMHVSVTGEAAVIPDLGTLEEACLDYRSSR</sequence>
<dbReference type="KEGG" id="maga:Mag101_01345"/>
<dbReference type="GO" id="GO:0007165">
    <property type="term" value="P:signal transduction"/>
    <property type="evidence" value="ECO:0007669"/>
    <property type="project" value="InterPro"/>
</dbReference>
<proteinExistence type="predicted"/>
<keyword evidence="3" id="KW-1185">Reference proteome</keyword>
<reference evidence="2" key="1">
    <citation type="submission" date="2017-02" db="EMBL/GenBank/DDBJ databases">
        <title>Genome of Microbulbifer agarilyticus GP101.</title>
        <authorList>
            <person name="Jung J."/>
            <person name="Bae S.S."/>
            <person name="Baek K."/>
        </authorList>
    </citation>
    <scope>NUCLEOTIDE SEQUENCE [LARGE SCALE GENOMIC DNA]</scope>
    <source>
        <strain evidence="2">GP101</strain>
    </source>
</reference>
<dbReference type="OrthoDB" id="5765252at2"/>
<name>A0A1Q2M152_9GAMM</name>
<evidence type="ECO:0000313" key="3">
    <source>
        <dbReference type="Proteomes" id="UP000188219"/>
    </source>
</evidence>
<dbReference type="STRING" id="260552.Mag101_01345"/>
<feature type="domain" description="CheW-like" evidence="1">
    <location>
        <begin position="21"/>
        <end position="125"/>
    </location>
</feature>
<gene>
    <name evidence="2" type="ORF">Mag101_01345</name>
</gene>